<accession>A0AC35GTG1</accession>
<proteinExistence type="predicted"/>
<evidence type="ECO:0000313" key="2">
    <source>
        <dbReference type="WBParaSite" id="PS1159_v2.g8568.t1"/>
    </source>
</evidence>
<dbReference type="WBParaSite" id="PS1159_v2.g8568.t1">
    <property type="protein sequence ID" value="PS1159_v2.g8568.t1"/>
    <property type="gene ID" value="PS1159_v2.g8568"/>
</dbReference>
<sequence length="210" mass="23811">ETDASELLGSYEQVLDYKIIEECFDEFCNILKNHSVIGLSEEHSQIALKDLENIEKTDVHKLRCKIIQIAALVNAESQEKLNIIASKLSKVYLRFEWRSSVFVEAYKNGDWLLIEDVNCCSAAVLDRLNCCLESGGKLVLPEQIDGSSEEIEPHPSFRVFFTMDAKNGALSRAMKNRCVEFCIDEKNAWFGDFDSALNVMLLKEPLMCST</sequence>
<name>A0AC35GTG1_9BILA</name>
<organism evidence="1 2">
    <name type="scientific">Panagrolaimus sp. PS1159</name>
    <dbReference type="NCBI Taxonomy" id="55785"/>
    <lineage>
        <taxon>Eukaryota</taxon>
        <taxon>Metazoa</taxon>
        <taxon>Ecdysozoa</taxon>
        <taxon>Nematoda</taxon>
        <taxon>Chromadorea</taxon>
        <taxon>Rhabditida</taxon>
        <taxon>Tylenchina</taxon>
        <taxon>Panagrolaimomorpha</taxon>
        <taxon>Panagrolaimoidea</taxon>
        <taxon>Panagrolaimidae</taxon>
        <taxon>Panagrolaimus</taxon>
    </lineage>
</organism>
<protein>
    <submittedName>
        <fullName evidence="2">ATPase dynein-related AAA domain-containing protein</fullName>
    </submittedName>
</protein>
<evidence type="ECO:0000313" key="1">
    <source>
        <dbReference type="Proteomes" id="UP000887580"/>
    </source>
</evidence>
<reference evidence="2" key="1">
    <citation type="submission" date="2022-11" db="UniProtKB">
        <authorList>
            <consortium name="WormBaseParasite"/>
        </authorList>
    </citation>
    <scope>IDENTIFICATION</scope>
</reference>
<dbReference type="Proteomes" id="UP000887580">
    <property type="component" value="Unplaced"/>
</dbReference>